<gene>
    <name evidence="4" type="ORF">ACFFQV_02420</name>
</gene>
<dbReference type="InterPro" id="IPR037185">
    <property type="entry name" value="EmrE-like"/>
</dbReference>
<dbReference type="InterPro" id="IPR000620">
    <property type="entry name" value="EamA_dom"/>
</dbReference>
<proteinExistence type="inferred from homology"/>
<accession>A0ABV5SLD4</accession>
<feature type="transmembrane region" description="Helical" evidence="2">
    <location>
        <begin position="98"/>
        <end position="117"/>
    </location>
</feature>
<dbReference type="RefSeq" id="WP_246192157.1">
    <property type="nucleotide sequence ID" value="NZ_BAAANI010000008.1"/>
</dbReference>
<dbReference type="Proteomes" id="UP001589667">
    <property type="component" value="Unassembled WGS sequence"/>
</dbReference>
<feature type="transmembrane region" description="Helical" evidence="2">
    <location>
        <begin position="264"/>
        <end position="280"/>
    </location>
</feature>
<reference evidence="4 5" key="1">
    <citation type="submission" date="2024-09" db="EMBL/GenBank/DDBJ databases">
        <authorList>
            <person name="Sun Q."/>
            <person name="Mori K."/>
        </authorList>
    </citation>
    <scope>NUCLEOTIDE SEQUENCE [LARGE SCALE GENOMIC DNA]</scope>
    <source>
        <strain evidence="4 5">JCM 14321</strain>
    </source>
</reference>
<evidence type="ECO:0000256" key="1">
    <source>
        <dbReference type="ARBA" id="ARBA00007362"/>
    </source>
</evidence>
<feature type="transmembrane region" description="Helical" evidence="2">
    <location>
        <begin position="179"/>
        <end position="201"/>
    </location>
</feature>
<comment type="similarity">
    <text evidence="1">Belongs to the EamA transporter family.</text>
</comment>
<organism evidence="4 5">
    <name type="scientific">Agromyces lapidis</name>
    <dbReference type="NCBI Taxonomy" id="279574"/>
    <lineage>
        <taxon>Bacteria</taxon>
        <taxon>Bacillati</taxon>
        <taxon>Actinomycetota</taxon>
        <taxon>Actinomycetes</taxon>
        <taxon>Micrococcales</taxon>
        <taxon>Microbacteriaceae</taxon>
        <taxon>Agromyces</taxon>
    </lineage>
</organism>
<dbReference type="EMBL" id="JBHMBL010000001">
    <property type="protein sequence ID" value="MFB9641134.1"/>
    <property type="molecule type" value="Genomic_DNA"/>
</dbReference>
<dbReference type="Pfam" id="PF00892">
    <property type="entry name" value="EamA"/>
    <property type="match status" value="1"/>
</dbReference>
<feature type="transmembrane region" description="Helical" evidence="2">
    <location>
        <begin position="238"/>
        <end position="258"/>
    </location>
</feature>
<protein>
    <submittedName>
        <fullName evidence="4">DMT family transporter</fullName>
    </submittedName>
</protein>
<keyword evidence="2" id="KW-0812">Transmembrane</keyword>
<evidence type="ECO:0000313" key="4">
    <source>
        <dbReference type="EMBL" id="MFB9641134.1"/>
    </source>
</evidence>
<dbReference type="SUPFAM" id="SSF103481">
    <property type="entry name" value="Multidrug resistance efflux transporter EmrE"/>
    <property type="match status" value="2"/>
</dbReference>
<feature type="transmembrane region" description="Helical" evidence="2">
    <location>
        <begin position="148"/>
        <end position="167"/>
    </location>
</feature>
<comment type="caution">
    <text evidence="4">The sequence shown here is derived from an EMBL/GenBank/DDBJ whole genome shotgun (WGS) entry which is preliminary data.</text>
</comment>
<keyword evidence="5" id="KW-1185">Reference proteome</keyword>
<evidence type="ECO:0000259" key="3">
    <source>
        <dbReference type="Pfam" id="PF00892"/>
    </source>
</evidence>
<name>A0ABV5SLD4_9MICO</name>
<feature type="transmembrane region" description="Helical" evidence="2">
    <location>
        <begin position="74"/>
        <end position="92"/>
    </location>
</feature>
<dbReference type="PANTHER" id="PTHR22911">
    <property type="entry name" value="ACYL-MALONYL CONDENSING ENZYME-RELATED"/>
    <property type="match status" value="1"/>
</dbReference>
<feature type="transmembrane region" description="Helical" evidence="2">
    <location>
        <begin position="44"/>
        <end position="62"/>
    </location>
</feature>
<evidence type="ECO:0000313" key="5">
    <source>
        <dbReference type="Proteomes" id="UP001589667"/>
    </source>
</evidence>
<evidence type="ECO:0000256" key="2">
    <source>
        <dbReference type="SAM" id="Phobius"/>
    </source>
</evidence>
<sequence length="302" mass="31592">MSRENGANRIVDRVPPWTMAVAAMLMIQATAALSVPLIELLGAGGTAWLRLAFGAVFFIAIARPPLRRIRRVDVLPLAGLGVATGVMMVAFLSAIERIPLGTAVAIEFLGPLAVAAIRSRSRRMLIWPVLALAGVVLLTEPWHGEVDLLGVGFAALAGAGWGVYILLTQKVGDRFSGISGLSITIPIAAVVTAFVGVPQVIGHLDWRVLLIAAGLALLAPVIPFGLEMLALRRMTHTAFGTLMALEPAFGVLLGVLVLAQIPSAAQVAGIVLVVLAGAGAQRGGIRERANDDPDLAPLEERV</sequence>
<dbReference type="PANTHER" id="PTHR22911:SF37">
    <property type="entry name" value="THREONINE_HOMOSERINE EXPORTER RHTA"/>
    <property type="match status" value="1"/>
</dbReference>
<feature type="transmembrane region" description="Helical" evidence="2">
    <location>
        <begin position="20"/>
        <end position="38"/>
    </location>
</feature>
<keyword evidence="2" id="KW-0472">Membrane</keyword>
<feature type="transmembrane region" description="Helical" evidence="2">
    <location>
        <begin position="124"/>
        <end position="142"/>
    </location>
</feature>
<keyword evidence="2" id="KW-1133">Transmembrane helix</keyword>
<feature type="transmembrane region" description="Helical" evidence="2">
    <location>
        <begin position="207"/>
        <end position="226"/>
    </location>
</feature>
<feature type="domain" description="EamA" evidence="3">
    <location>
        <begin position="149"/>
        <end position="276"/>
    </location>
</feature>